<evidence type="ECO:0000313" key="1">
    <source>
        <dbReference type="Proteomes" id="UP000887576"/>
    </source>
</evidence>
<reference evidence="2" key="1">
    <citation type="submission" date="2022-11" db="UniProtKB">
        <authorList>
            <consortium name="WormBaseParasite"/>
        </authorList>
    </citation>
    <scope>IDENTIFICATION</scope>
</reference>
<name>A0AC34Q2I6_9BILA</name>
<sequence>MWLTVLMTAECYIHVFFPSRSKSICTKRNLSRSYVVIVASGMILASIYILNRTVQLEKHCDTFVVKILASETFLMKLSERVHTIANLLLAIMIPLFLLVFMTAAIVWRLLIRASDVGATSRFSAEKKCVTRITLITTVLQLITETPTVPVFIYAALFGPNIVNKNAQLCNWQTVSHFLGLCNASMSFFVYISFSERFRTSMLRRAQLMFHECCPTLISRPVNITKMRTYTSFMSHTGANERSFESSTLRRPEMLSFSSPANFGAENGSRAQMQIVINSGSGSQLADMSRQVLSPCTTPTSVHDSFL</sequence>
<evidence type="ECO:0000313" key="2">
    <source>
        <dbReference type="WBParaSite" id="JU765_v2.g12312.t1"/>
    </source>
</evidence>
<accession>A0AC34Q2I6</accession>
<dbReference type="WBParaSite" id="JU765_v2.g12312.t1">
    <property type="protein sequence ID" value="JU765_v2.g12312.t1"/>
    <property type="gene ID" value="JU765_v2.g12312"/>
</dbReference>
<organism evidence="1 2">
    <name type="scientific">Panagrolaimus sp. JU765</name>
    <dbReference type="NCBI Taxonomy" id="591449"/>
    <lineage>
        <taxon>Eukaryota</taxon>
        <taxon>Metazoa</taxon>
        <taxon>Ecdysozoa</taxon>
        <taxon>Nematoda</taxon>
        <taxon>Chromadorea</taxon>
        <taxon>Rhabditida</taxon>
        <taxon>Tylenchina</taxon>
        <taxon>Panagrolaimomorpha</taxon>
        <taxon>Panagrolaimoidea</taxon>
        <taxon>Panagrolaimidae</taxon>
        <taxon>Panagrolaimus</taxon>
    </lineage>
</organism>
<dbReference type="Proteomes" id="UP000887576">
    <property type="component" value="Unplaced"/>
</dbReference>
<proteinExistence type="predicted"/>
<protein>
    <submittedName>
        <fullName evidence="2">G-protein coupled receptors family 1 profile domain-containing protein</fullName>
    </submittedName>
</protein>